<name>A0A2Z2NQP7_9GAMM</name>
<dbReference type="Gene3D" id="3.40.720.10">
    <property type="entry name" value="Alkaline Phosphatase, subunit A"/>
    <property type="match status" value="1"/>
</dbReference>
<keyword evidence="6" id="KW-1185">Reference proteome</keyword>
<dbReference type="SUPFAM" id="SSF53649">
    <property type="entry name" value="Alkaline phosphatase-like"/>
    <property type="match status" value="1"/>
</dbReference>
<sequence length="491" mass="56164">MTDKTEKPDIVVIMTDQQRYDTINALGAHHVDTPNLDRLVNRGVNFSQCHVTAPSCVPCRASLFTGYYPHSNGVHANGQAWNKTWVSLLQESGYQTVNIGKMHTIPYDAPAGFDERYIVENKDRFLEGRYFFDEWDKALASHGLKKQQREEYRKRDDYRECLGAFPWELPEELHSDVFVGRMARWWLSSKPVEKPLFMVVGFPGPHPPYDPTPEYIERYMDRDIPLPEVSEEDLANLPPVFTEKRLHDVEVDHDSVAWSLNPTREQLHRMRAYYCANVEMIDREVGQILDTLEERGRLDNTIIVFASDHGDCLGDHGLSQKWAPYDEVTRVPLIISAPGRFTEGRDVDQLVQLFDLGPTILEWAGLTPDPSFEAESLNPALEEKAFDGRTHVFCEQGGDVNLTGAEYLTMVRSTTHKLVHFKGLSCGQLFDLVNDPGEKRNLWDKPDAAPKKQELLDVIREWLIDTSVKTRAARRRAVDTGPMEHRGMQVT</sequence>
<evidence type="ECO:0000313" key="5">
    <source>
        <dbReference type="EMBL" id="ASJ72008.1"/>
    </source>
</evidence>
<evidence type="ECO:0000313" key="6">
    <source>
        <dbReference type="Proteomes" id="UP000250079"/>
    </source>
</evidence>
<dbReference type="Proteomes" id="UP000250079">
    <property type="component" value="Chromosome"/>
</dbReference>
<dbReference type="InterPro" id="IPR017850">
    <property type="entry name" value="Alkaline_phosphatase_core_sf"/>
</dbReference>
<dbReference type="GO" id="GO:0004065">
    <property type="term" value="F:arylsulfatase activity"/>
    <property type="evidence" value="ECO:0007669"/>
    <property type="project" value="UniProtKB-EC"/>
</dbReference>
<evidence type="ECO:0000256" key="1">
    <source>
        <dbReference type="ARBA" id="ARBA00008779"/>
    </source>
</evidence>
<dbReference type="GO" id="GO:0046872">
    <property type="term" value="F:metal ion binding"/>
    <property type="evidence" value="ECO:0007669"/>
    <property type="project" value="UniProtKB-KW"/>
</dbReference>
<dbReference type="EMBL" id="CP018632">
    <property type="protein sequence ID" value="ASJ72008.1"/>
    <property type="molecule type" value="Genomic_DNA"/>
</dbReference>
<accession>A0A2Z2NQP7</accession>
<dbReference type="InterPro" id="IPR000917">
    <property type="entry name" value="Sulfatase_N"/>
</dbReference>
<comment type="similarity">
    <text evidence="1">Belongs to the sulfatase family.</text>
</comment>
<dbReference type="PANTHER" id="PTHR45953:SF1">
    <property type="entry name" value="IDURONATE 2-SULFATASE"/>
    <property type="match status" value="1"/>
</dbReference>
<dbReference type="RefSeq" id="WP_088917371.1">
    <property type="nucleotide sequence ID" value="NZ_CP018632.1"/>
</dbReference>
<evidence type="ECO:0000256" key="3">
    <source>
        <dbReference type="ARBA" id="ARBA00022801"/>
    </source>
</evidence>
<dbReference type="PANTHER" id="PTHR45953">
    <property type="entry name" value="IDURONATE 2-SULFATASE"/>
    <property type="match status" value="1"/>
</dbReference>
<dbReference type="EC" id="3.1.6.1" evidence="5"/>
<organism evidence="5 6">
    <name type="scientific">Granulosicoccus antarcticus IMCC3135</name>
    <dbReference type="NCBI Taxonomy" id="1192854"/>
    <lineage>
        <taxon>Bacteria</taxon>
        <taxon>Pseudomonadati</taxon>
        <taxon>Pseudomonadota</taxon>
        <taxon>Gammaproteobacteria</taxon>
        <taxon>Chromatiales</taxon>
        <taxon>Granulosicoccaceae</taxon>
        <taxon>Granulosicoccus</taxon>
    </lineage>
</organism>
<keyword evidence="2" id="KW-0479">Metal-binding</keyword>
<dbReference type="Pfam" id="PF00884">
    <property type="entry name" value="Sulfatase"/>
    <property type="match status" value="1"/>
</dbReference>
<dbReference type="GO" id="GO:0005737">
    <property type="term" value="C:cytoplasm"/>
    <property type="evidence" value="ECO:0007669"/>
    <property type="project" value="TreeGrafter"/>
</dbReference>
<gene>
    <name evidence="5" type="ORF">IMCC3135_09555</name>
</gene>
<evidence type="ECO:0000259" key="4">
    <source>
        <dbReference type="Pfam" id="PF00884"/>
    </source>
</evidence>
<proteinExistence type="inferred from homology"/>
<dbReference type="KEGG" id="gai:IMCC3135_09555"/>
<keyword evidence="3 5" id="KW-0378">Hydrolase</keyword>
<dbReference type="AlphaFoldDB" id="A0A2Z2NQP7"/>
<dbReference type="PROSITE" id="PS00149">
    <property type="entry name" value="SULFATASE_2"/>
    <property type="match status" value="1"/>
</dbReference>
<reference evidence="5 6" key="1">
    <citation type="submission" date="2016-12" db="EMBL/GenBank/DDBJ databases">
        <authorList>
            <person name="Song W.-J."/>
            <person name="Kurnit D.M."/>
        </authorList>
    </citation>
    <scope>NUCLEOTIDE SEQUENCE [LARGE SCALE GENOMIC DNA]</scope>
    <source>
        <strain evidence="5 6">IMCC3135</strain>
    </source>
</reference>
<dbReference type="InterPro" id="IPR024607">
    <property type="entry name" value="Sulfatase_CS"/>
</dbReference>
<protein>
    <submittedName>
        <fullName evidence="5">Arylsulfatase</fullName>
        <ecNumber evidence="5">3.1.6.1</ecNumber>
    </submittedName>
</protein>
<feature type="domain" description="Sulfatase N-terminal" evidence="4">
    <location>
        <begin position="8"/>
        <end position="365"/>
    </location>
</feature>
<dbReference type="OrthoDB" id="9803751at2"/>
<evidence type="ECO:0000256" key="2">
    <source>
        <dbReference type="ARBA" id="ARBA00022723"/>
    </source>
</evidence>